<feature type="signal peptide" evidence="5">
    <location>
        <begin position="1"/>
        <end position="26"/>
    </location>
</feature>
<reference evidence="7 8" key="2">
    <citation type="journal article" date="2010" name="Stand. Genomic Sci.">
        <title>Complete genome sequence of Desulfohalobium retbaense type strain (HR(100)).</title>
        <authorList>
            <person name="Spring S."/>
            <person name="Nolan M."/>
            <person name="Lapidus A."/>
            <person name="Glavina Del Rio T."/>
            <person name="Copeland A."/>
            <person name="Tice H."/>
            <person name="Cheng J.F."/>
            <person name="Lucas S."/>
            <person name="Land M."/>
            <person name="Chen F."/>
            <person name="Bruce D."/>
            <person name="Goodwin L."/>
            <person name="Pitluck S."/>
            <person name="Ivanova N."/>
            <person name="Mavromatis K."/>
            <person name="Mikhailova N."/>
            <person name="Pati A."/>
            <person name="Chen A."/>
            <person name="Palaniappan K."/>
            <person name="Hauser L."/>
            <person name="Chang Y.J."/>
            <person name="Jeffries C.D."/>
            <person name="Munk C."/>
            <person name="Kiss H."/>
            <person name="Chain P."/>
            <person name="Han C."/>
            <person name="Brettin T."/>
            <person name="Detter J.C."/>
            <person name="Schuler E."/>
            <person name="Goker M."/>
            <person name="Rohde M."/>
            <person name="Bristow J."/>
            <person name="Eisen J.A."/>
            <person name="Markowitz V."/>
            <person name="Hugenholtz P."/>
            <person name="Kyrpides N.C."/>
            <person name="Klenk H.P."/>
        </authorList>
    </citation>
    <scope>NUCLEOTIDE SEQUENCE [LARGE SCALE GENOMIC DNA]</scope>
    <source>
        <strain evidence="7 8">DSM 5692</strain>
    </source>
</reference>
<dbReference type="PANTHER" id="PTHR47737:SF1">
    <property type="entry name" value="GLYCINE BETAINE_PROLINE BETAINE TRANSPORT SYSTEM PERMEASE PROTEIN PROW"/>
    <property type="match status" value="1"/>
</dbReference>
<dbReference type="STRING" id="485915.Dret_0351"/>
<sequence length="282" mass="31877">MNRLQKMVTLLIVGIVLGLCAHPASAKEQTLRIGMNNWAENVAVSNMWKLLLEERGYDVELMDVGNAVMYGGVASGDLDIGMEVWLPTADKPMVERFGDQFDIQEPWYKNTRLGLVVPAYVDIDSIEDLKTQAEAINNEIFGIDSGSSLNALTRDAIKEYDLDVEFTESSEPAMLGRLDQSYQAQEPVVVTLWNPHWSFAEYDLKYLEDPANVYGEGDDIFFITREGFAEDFGPVLEWMNTWFMTDAQLSSLMKTIKDTGDPVKGASMWIEDNQKLVDSWFQ</sequence>
<evidence type="ECO:0000313" key="7">
    <source>
        <dbReference type="EMBL" id="ACV67653.1"/>
    </source>
</evidence>
<dbReference type="SUPFAM" id="SSF53850">
    <property type="entry name" value="Periplasmic binding protein-like II"/>
    <property type="match status" value="1"/>
</dbReference>
<dbReference type="Gene3D" id="3.40.190.100">
    <property type="entry name" value="Glycine betaine-binding periplasmic protein, domain 2"/>
    <property type="match status" value="1"/>
</dbReference>
<organism evidence="7 8">
    <name type="scientific">Desulfohalobium retbaense (strain ATCC 49708 / DSM 5692 / JCM 16813 / HR100)</name>
    <dbReference type="NCBI Taxonomy" id="485915"/>
    <lineage>
        <taxon>Bacteria</taxon>
        <taxon>Pseudomonadati</taxon>
        <taxon>Thermodesulfobacteriota</taxon>
        <taxon>Desulfovibrionia</taxon>
        <taxon>Desulfovibrionales</taxon>
        <taxon>Desulfohalobiaceae</taxon>
        <taxon>Desulfohalobium</taxon>
    </lineage>
</organism>
<evidence type="ECO:0000256" key="4">
    <source>
        <dbReference type="ARBA" id="ARBA00023136"/>
    </source>
</evidence>
<evidence type="ECO:0000256" key="2">
    <source>
        <dbReference type="ARBA" id="ARBA00022448"/>
    </source>
</evidence>
<name>C8X028_DESRD</name>
<keyword evidence="4" id="KW-0472">Membrane</keyword>
<evidence type="ECO:0000259" key="6">
    <source>
        <dbReference type="Pfam" id="PF04069"/>
    </source>
</evidence>
<dbReference type="Proteomes" id="UP000001052">
    <property type="component" value="Chromosome"/>
</dbReference>
<dbReference type="AlphaFoldDB" id="C8X028"/>
<dbReference type="GO" id="GO:0043190">
    <property type="term" value="C:ATP-binding cassette (ABC) transporter complex"/>
    <property type="evidence" value="ECO:0007669"/>
    <property type="project" value="InterPro"/>
</dbReference>
<evidence type="ECO:0000256" key="5">
    <source>
        <dbReference type="SAM" id="SignalP"/>
    </source>
</evidence>
<evidence type="ECO:0000256" key="1">
    <source>
        <dbReference type="ARBA" id="ARBA00004236"/>
    </source>
</evidence>
<dbReference type="GO" id="GO:0015871">
    <property type="term" value="P:choline transport"/>
    <property type="evidence" value="ECO:0007669"/>
    <property type="project" value="TreeGrafter"/>
</dbReference>
<dbReference type="Pfam" id="PF04069">
    <property type="entry name" value="OpuAC"/>
    <property type="match status" value="1"/>
</dbReference>
<dbReference type="GO" id="GO:0015226">
    <property type="term" value="F:carnitine transmembrane transporter activity"/>
    <property type="evidence" value="ECO:0007669"/>
    <property type="project" value="TreeGrafter"/>
</dbReference>
<dbReference type="KEGG" id="drt:Dret_0351"/>
<reference evidence="8" key="1">
    <citation type="submission" date="2009-09" db="EMBL/GenBank/DDBJ databases">
        <title>The complete chromosome of Desulfohalobium retbaense DSM 5692.</title>
        <authorList>
            <consortium name="US DOE Joint Genome Institute (JGI-PGF)"/>
            <person name="Lucas S."/>
            <person name="Copeland A."/>
            <person name="Lapidus A."/>
            <person name="Glavina del Rio T."/>
            <person name="Dalin E."/>
            <person name="Tice H."/>
            <person name="Bruce D."/>
            <person name="Goodwin L."/>
            <person name="Pitluck S."/>
            <person name="Kyrpides N."/>
            <person name="Mavromatis K."/>
            <person name="Ivanova N."/>
            <person name="Mikhailova N."/>
            <person name="Munk A.C."/>
            <person name="Brettin T."/>
            <person name="Detter J.C."/>
            <person name="Han C."/>
            <person name="Tapia R."/>
            <person name="Larimer F."/>
            <person name="Land M."/>
            <person name="Hauser L."/>
            <person name="Markowitz V."/>
            <person name="Cheng J.-F."/>
            <person name="Hugenholtz P."/>
            <person name="Woyke T."/>
            <person name="Wu D."/>
            <person name="Spring S."/>
            <person name="Klenk H.-P."/>
            <person name="Eisen J.A."/>
        </authorList>
    </citation>
    <scope>NUCLEOTIDE SEQUENCE [LARGE SCALE GENOMIC DNA]</scope>
    <source>
        <strain evidence="8">DSM 5692</strain>
    </source>
</reference>
<gene>
    <name evidence="7" type="ordered locus">Dret_0351</name>
</gene>
<protein>
    <submittedName>
        <fullName evidence="7">Substrate-binding region of ABC-type glycine betaine transport system</fullName>
    </submittedName>
</protein>
<comment type="subcellular location">
    <subcellularLocation>
        <location evidence="1">Cell membrane</location>
    </subcellularLocation>
</comment>
<dbReference type="CDD" id="cd13639">
    <property type="entry name" value="PBP2_OpuAC_like"/>
    <property type="match status" value="1"/>
</dbReference>
<dbReference type="RefSeq" id="WP_015750812.1">
    <property type="nucleotide sequence ID" value="NC_013223.1"/>
</dbReference>
<accession>C8X028</accession>
<feature type="chain" id="PRO_5002994010" evidence="5">
    <location>
        <begin position="27"/>
        <end position="282"/>
    </location>
</feature>
<dbReference type="PANTHER" id="PTHR47737">
    <property type="entry name" value="GLYCINE BETAINE/PROLINE BETAINE TRANSPORT SYSTEM PERMEASE PROTEIN PROW"/>
    <property type="match status" value="1"/>
</dbReference>
<evidence type="ECO:0000256" key="3">
    <source>
        <dbReference type="ARBA" id="ARBA00022475"/>
    </source>
</evidence>
<dbReference type="EMBL" id="CP001734">
    <property type="protein sequence ID" value="ACV67653.1"/>
    <property type="molecule type" value="Genomic_DNA"/>
</dbReference>
<dbReference type="eggNOG" id="COG2113">
    <property type="taxonomic scope" value="Bacteria"/>
</dbReference>
<keyword evidence="8" id="KW-1185">Reference proteome</keyword>
<dbReference type="HOGENOM" id="CLU_008673_1_0_7"/>
<keyword evidence="5" id="KW-0732">Signal</keyword>
<proteinExistence type="predicted"/>
<keyword evidence="3" id="KW-1003">Cell membrane</keyword>
<feature type="domain" description="ABC-type glycine betaine transport system substrate-binding" evidence="6">
    <location>
        <begin position="30"/>
        <end position="271"/>
    </location>
</feature>
<keyword evidence="2" id="KW-0813">Transport</keyword>
<dbReference type="InterPro" id="IPR007210">
    <property type="entry name" value="ABC_Gly_betaine_transp_sub-bd"/>
</dbReference>
<dbReference type="OrthoDB" id="9787902at2"/>
<dbReference type="GO" id="GO:0031460">
    <property type="term" value="P:glycine betaine transport"/>
    <property type="evidence" value="ECO:0007669"/>
    <property type="project" value="TreeGrafter"/>
</dbReference>
<dbReference type="GO" id="GO:0005275">
    <property type="term" value="F:amine transmembrane transporter activity"/>
    <property type="evidence" value="ECO:0007669"/>
    <property type="project" value="TreeGrafter"/>
</dbReference>
<dbReference type="Gene3D" id="3.40.190.10">
    <property type="entry name" value="Periplasmic binding protein-like II"/>
    <property type="match status" value="1"/>
</dbReference>
<evidence type="ECO:0000313" key="8">
    <source>
        <dbReference type="Proteomes" id="UP000001052"/>
    </source>
</evidence>